<reference evidence="2" key="1">
    <citation type="submission" date="2020-01" db="EMBL/GenBank/DDBJ databases">
        <authorList>
            <consortium name="DOE Joint Genome Institute"/>
            <person name="Haridas S."/>
            <person name="Albert R."/>
            <person name="Binder M."/>
            <person name="Bloem J."/>
            <person name="Labutti K."/>
            <person name="Salamov A."/>
            <person name="Andreopoulos B."/>
            <person name="Baker S.E."/>
            <person name="Barry K."/>
            <person name="Bills G."/>
            <person name="Bluhm B.H."/>
            <person name="Cannon C."/>
            <person name="Castanera R."/>
            <person name="Culley D.E."/>
            <person name="Daum C."/>
            <person name="Ezra D."/>
            <person name="Gonzalez J.B."/>
            <person name="Henrissat B."/>
            <person name="Kuo A."/>
            <person name="Liang C."/>
            <person name="Lipzen A."/>
            <person name="Lutzoni F."/>
            <person name="Magnuson J."/>
            <person name="Mondo S."/>
            <person name="Nolan M."/>
            <person name="Ohm R."/>
            <person name="Pangilinan J."/>
            <person name="Park H.-J."/>
            <person name="Ramirez L."/>
            <person name="Alfaro M."/>
            <person name="Sun H."/>
            <person name="Tritt A."/>
            <person name="Yoshinaga Y."/>
            <person name="Zwiers L.-H."/>
            <person name="Turgeon B.G."/>
            <person name="Goodwin S.B."/>
            <person name="Spatafora J.W."/>
            <person name="Crous P.W."/>
            <person name="Grigoriev I.V."/>
        </authorList>
    </citation>
    <scope>NUCLEOTIDE SEQUENCE</scope>
    <source>
        <strain evidence="2">CBS 342.82</strain>
    </source>
</reference>
<dbReference type="GeneID" id="54361656"/>
<dbReference type="RefSeq" id="XP_033462807.1">
    <property type="nucleotide sequence ID" value="XM_033603856.1"/>
</dbReference>
<organism evidence="2">
    <name type="scientific">Dissoconium aciculare CBS 342.82</name>
    <dbReference type="NCBI Taxonomy" id="1314786"/>
    <lineage>
        <taxon>Eukaryota</taxon>
        <taxon>Fungi</taxon>
        <taxon>Dikarya</taxon>
        <taxon>Ascomycota</taxon>
        <taxon>Pezizomycotina</taxon>
        <taxon>Dothideomycetes</taxon>
        <taxon>Dothideomycetidae</taxon>
        <taxon>Mycosphaerellales</taxon>
        <taxon>Dissoconiaceae</taxon>
        <taxon>Dissoconium</taxon>
    </lineage>
</organism>
<evidence type="ECO:0000313" key="2">
    <source>
        <dbReference type="RefSeq" id="XP_033462807.1"/>
    </source>
</evidence>
<dbReference type="PANTHER" id="PTHR38115">
    <property type="entry name" value="LIPOCALIN-LIKE DOMAIN-CONTAINING PROTEIN"/>
    <property type="match status" value="1"/>
</dbReference>
<sequence length="203" mass="22254">MSAVPIPDTVTIHDLSGEWVMDKARSKGIEEAMGIQGISWFLRKAIGLATVTLKLTHKPGSIETLSQGTGVPMSVAETINLDWTERDKKLPIFGAVKTRNREVTVQSSTTSLEASSYGADAAAVENAEDLSWLLADWIRGEDGGLEIIESQVLSTDAGWVSHQVWGFEIIDGKKEHVRKVVLWKGAQKTRAHLIYQYLGPLKA</sequence>
<reference evidence="2" key="2">
    <citation type="submission" date="2020-04" db="EMBL/GenBank/DDBJ databases">
        <authorList>
            <consortium name="NCBI Genome Project"/>
        </authorList>
    </citation>
    <scope>NUCLEOTIDE SEQUENCE</scope>
    <source>
        <strain evidence="2">CBS 342.82</strain>
    </source>
</reference>
<reference evidence="2" key="3">
    <citation type="submission" date="2025-08" db="UniProtKB">
        <authorList>
            <consortium name="RefSeq"/>
        </authorList>
    </citation>
    <scope>IDENTIFICATION</scope>
    <source>
        <strain evidence="2">CBS 342.82</strain>
    </source>
</reference>
<dbReference type="Gene3D" id="2.40.128.20">
    <property type="match status" value="1"/>
</dbReference>
<evidence type="ECO:0000313" key="1">
    <source>
        <dbReference type="Proteomes" id="UP000504637"/>
    </source>
</evidence>
<dbReference type="PANTHER" id="PTHR38115:SF1">
    <property type="entry name" value="LIPOCALIN-LIKE DOMAIN-CONTAINING PROTEIN"/>
    <property type="match status" value="1"/>
</dbReference>
<dbReference type="AlphaFoldDB" id="A0A6J3MCM1"/>
<dbReference type="Proteomes" id="UP000504637">
    <property type="component" value="Unplaced"/>
</dbReference>
<keyword evidence="1" id="KW-1185">Reference proteome</keyword>
<dbReference type="InterPro" id="IPR012674">
    <property type="entry name" value="Calycin"/>
</dbReference>
<gene>
    <name evidence="2" type="ORF">K489DRAFT_376152</name>
</gene>
<name>A0A6J3MCM1_9PEZI</name>
<dbReference type="InterPro" id="IPR053037">
    <property type="entry name" value="Pericyclase_pydY-like"/>
</dbReference>
<protein>
    <submittedName>
        <fullName evidence="2">Uncharacterized protein</fullName>
    </submittedName>
</protein>
<proteinExistence type="predicted"/>
<dbReference type="OrthoDB" id="425354at2759"/>
<accession>A0A6J3MCM1</accession>